<evidence type="ECO:0000259" key="9">
    <source>
        <dbReference type="PROSITE" id="PS50071"/>
    </source>
</evidence>
<sequence length="72" mass="8304">YSRYITIRRKAELAQTLALSERQIKIWFQNRRMKLAYADPDVGIGEGVSLQSIHHHPPEGRVSSNSRALRET</sequence>
<dbReference type="InterPro" id="IPR047152">
    <property type="entry name" value="Caudal_homeobox"/>
</dbReference>
<evidence type="ECO:0000313" key="10">
    <source>
        <dbReference type="EMBL" id="CBH40215.1"/>
    </source>
</evidence>
<feature type="non-terminal residue" evidence="10">
    <location>
        <position position="72"/>
    </location>
</feature>
<evidence type="ECO:0000256" key="4">
    <source>
        <dbReference type="ARBA" id="ARBA00023155"/>
    </source>
</evidence>
<dbReference type="Gene3D" id="1.10.10.60">
    <property type="entry name" value="Homeodomain-like"/>
    <property type="match status" value="1"/>
</dbReference>
<proteinExistence type="inferred from homology"/>
<gene>
    <name evidence="10" type="primary">hox Cdx-3</name>
</gene>
<dbReference type="CDD" id="cd00086">
    <property type="entry name" value="homeodomain"/>
    <property type="match status" value="1"/>
</dbReference>
<keyword evidence="5 6" id="KW-0539">Nucleus</keyword>
<organism evidence="10">
    <name type="scientific">Ostrea edulis</name>
    <name type="common">Native oyster</name>
    <name type="synonym">European flat oyster</name>
    <dbReference type="NCBI Taxonomy" id="37623"/>
    <lineage>
        <taxon>Eukaryota</taxon>
        <taxon>Metazoa</taxon>
        <taxon>Spiralia</taxon>
        <taxon>Lophotrochozoa</taxon>
        <taxon>Mollusca</taxon>
        <taxon>Bivalvia</taxon>
        <taxon>Autobranchia</taxon>
        <taxon>Pteriomorphia</taxon>
        <taxon>Ostreida</taxon>
        <taxon>Ostreoidea</taxon>
        <taxon>Ostreidae</taxon>
        <taxon>Ostrea</taxon>
    </lineage>
</organism>
<reference evidence="10" key="1">
    <citation type="submission" date="2009-11" db="EMBL/GenBank/DDBJ databases">
        <title>Hox genes in the flat oyster Ostrea edulis.</title>
        <authorList>
            <person name="Perez-Paralle L."/>
            <person name="Mesias-Gansbiller C."/>
            <person name="Sanchez L."/>
        </authorList>
    </citation>
    <scope>NUCLEOTIDE SEQUENCE</scope>
</reference>
<accession>E6YE53</accession>
<dbReference type="GO" id="GO:0000977">
    <property type="term" value="F:RNA polymerase II transcription regulatory region sequence-specific DNA binding"/>
    <property type="evidence" value="ECO:0007669"/>
    <property type="project" value="TreeGrafter"/>
</dbReference>
<evidence type="ECO:0000256" key="2">
    <source>
        <dbReference type="ARBA" id="ARBA00010341"/>
    </source>
</evidence>
<feature type="non-terminal residue" evidence="10">
    <location>
        <position position="1"/>
    </location>
</feature>
<evidence type="ECO:0000256" key="6">
    <source>
        <dbReference type="PROSITE-ProRule" id="PRU00108"/>
    </source>
</evidence>
<evidence type="ECO:0000256" key="7">
    <source>
        <dbReference type="RuleBase" id="RU000682"/>
    </source>
</evidence>
<dbReference type="Pfam" id="PF00046">
    <property type="entry name" value="Homeodomain"/>
    <property type="match status" value="1"/>
</dbReference>
<evidence type="ECO:0000256" key="5">
    <source>
        <dbReference type="ARBA" id="ARBA00023242"/>
    </source>
</evidence>
<evidence type="ECO:0000256" key="8">
    <source>
        <dbReference type="SAM" id="MobiDB-lite"/>
    </source>
</evidence>
<keyword evidence="3 6" id="KW-0238">DNA-binding</keyword>
<keyword evidence="4 6" id="KW-0371">Homeobox</keyword>
<dbReference type="PROSITE" id="PS50071">
    <property type="entry name" value="HOMEOBOX_2"/>
    <property type="match status" value="1"/>
</dbReference>
<feature type="domain" description="Homeobox" evidence="9">
    <location>
        <begin position="1"/>
        <end position="38"/>
    </location>
</feature>
<evidence type="ECO:0000256" key="3">
    <source>
        <dbReference type="ARBA" id="ARBA00023125"/>
    </source>
</evidence>
<dbReference type="SMART" id="SM00389">
    <property type="entry name" value="HOX"/>
    <property type="match status" value="1"/>
</dbReference>
<dbReference type="GO" id="GO:0030154">
    <property type="term" value="P:cell differentiation"/>
    <property type="evidence" value="ECO:0007669"/>
    <property type="project" value="TreeGrafter"/>
</dbReference>
<dbReference type="PRINTS" id="PR00024">
    <property type="entry name" value="HOMEOBOX"/>
</dbReference>
<name>E6YE53_OSTED</name>
<feature type="compositionally biased region" description="Polar residues" evidence="8">
    <location>
        <begin position="62"/>
        <end position="72"/>
    </location>
</feature>
<dbReference type="InterPro" id="IPR020479">
    <property type="entry name" value="HD_metazoa"/>
</dbReference>
<protein>
    <submittedName>
        <fullName evidence="10">Hox Cdx-3 homeobox protein</fullName>
    </submittedName>
</protein>
<evidence type="ECO:0000256" key="1">
    <source>
        <dbReference type="ARBA" id="ARBA00004123"/>
    </source>
</evidence>
<feature type="DNA-binding region" description="Homeobox" evidence="6">
    <location>
        <begin position="3"/>
        <end position="39"/>
    </location>
</feature>
<dbReference type="SUPFAM" id="SSF46689">
    <property type="entry name" value="Homeodomain-like"/>
    <property type="match status" value="1"/>
</dbReference>
<dbReference type="GO" id="GO:0003700">
    <property type="term" value="F:DNA-binding transcription factor activity"/>
    <property type="evidence" value="ECO:0007669"/>
    <property type="project" value="TreeGrafter"/>
</dbReference>
<dbReference type="InterPro" id="IPR001356">
    <property type="entry name" value="HD"/>
</dbReference>
<dbReference type="InterPro" id="IPR000047">
    <property type="entry name" value="HTH_motif"/>
</dbReference>
<feature type="region of interest" description="Disordered" evidence="8">
    <location>
        <begin position="51"/>
        <end position="72"/>
    </location>
</feature>
<dbReference type="GO" id="GO:0009887">
    <property type="term" value="P:animal organ morphogenesis"/>
    <property type="evidence" value="ECO:0007669"/>
    <property type="project" value="TreeGrafter"/>
</dbReference>
<dbReference type="GO" id="GO:0005634">
    <property type="term" value="C:nucleus"/>
    <property type="evidence" value="ECO:0007669"/>
    <property type="project" value="UniProtKB-SubCell"/>
</dbReference>
<comment type="similarity">
    <text evidence="2">Belongs to the Caudal homeobox family.</text>
</comment>
<dbReference type="PRINTS" id="PR00031">
    <property type="entry name" value="HTHREPRESSR"/>
</dbReference>
<dbReference type="PANTHER" id="PTHR24332">
    <property type="entry name" value="HOMEOBOX PROTEIN CDX"/>
    <property type="match status" value="1"/>
</dbReference>
<dbReference type="AlphaFoldDB" id="E6YE53"/>
<dbReference type="EMBL" id="FN568094">
    <property type="protein sequence ID" value="CBH40215.1"/>
    <property type="molecule type" value="Genomic_DNA"/>
</dbReference>
<dbReference type="GO" id="GO:0006357">
    <property type="term" value="P:regulation of transcription by RNA polymerase II"/>
    <property type="evidence" value="ECO:0007669"/>
    <property type="project" value="TreeGrafter"/>
</dbReference>
<dbReference type="GO" id="GO:0009948">
    <property type="term" value="P:anterior/posterior axis specification"/>
    <property type="evidence" value="ECO:0007669"/>
    <property type="project" value="TreeGrafter"/>
</dbReference>
<comment type="subcellular location">
    <subcellularLocation>
        <location evidence="1 6 7">Nucleus</location>
    </subcellularLocation>
</comment>
<dbReference type="InterPro" id="IPR009057">
    <property type="entry name" value="Homeodomain-like_sf"/>
</dbReference>
<dbReference type="PANTHER" id="PTHR24332:SF9">
    <property type="entry name" value="HOMEOTIC PROTEIN CAUDAL"/>
    <property type="match status" value="1"/>
</dbReference>